<dbReference type="InterPro" id="IPR050417">
    <property type="entry name" value="Sugar_Epim/Isomerase"/>
</dbReference>
<organism evidence="3 4">
    <name type="scientific">Caulifigura coniformis</name>
    <dbReference type="NCBI Taxonomy" id="2527983"/>
    <lineage>
        <taxon>Bacteria</taxon>
        <taxon>Pseudomonadati</taxon>
        <taxon>Planctomycetota</taxon>
        <taxon>Planctomycetia</taxon>
        <taxon>Planctomycetales</taxon>
        <taxon>Planctomycetaceae</taxon>
        <taxon>Caulifigura</taxon>
    </lineage>
</organism>
<feature type="domain" description="Xylose isomerase-like TIM barrel" evidence="2">
    <location>
        <begin position="32"/>
        <end position="277"/>
    </location>
</feature>
<dbReference type="InterPro" id="IPR013022">
    <property type="entry name" value="Xyl_isomerase-like_TIM-brl"/>
</dbReference>
<accession>A0A517SFS3</accession>
<dbReference type="Pfam" id="PF01261">
    <property type="entry name" value="AP_endonuc_2"/>
    <property type="match status" value="1"/>
</dbReference>
<dbReference type="InterPro" id="IPR036237">
    <property type="entry name" value="Xyl_isomerase-like_sf"/>
</dbReference>
<reference evidence="3 4" key="1">
    <citation type="submission" date="2019-02" db="EMBL/GenBank/DDBJ databases">
        <title>Deep-cultivation of Planctomycetes and their phenomic and genomic characterization uncovers novel biology.</title>
        <authorList>
            <person name="Wiegand S."/>
            <person name="Jogler M."/>
            <person name="Boedeker C."/>
            <person name="Pinto D."/>
            <person name="Vollmers J."/>
            <person name="Rivas-Marin E."/>
            <person name="Kohn T."/>
            <person name="Peeters S.H."/>
            <person name="Heuer A."/>
            <person name="Rast P."/>
            <person name="Oberbeckmann S."/>
            <person name="Bunk B."/>
            <person name="Jeske O."/>
            <person name="Meyerdierks A."/>
            <person name="Storesund J.E."/>
            <person name="Kallscheuer N."/>
            <person name="Luecker S."/>
            <person name="Lage O.M."/>
            <person name="Pohl T."/>
            <person name="Merkel B.J."/>
            <person name="Hornburger P."/>
            <person name="Mueller R.-W."/>
            <person name="Bruemmer F."/>
            <person name="Labrenz M."/>
            <person name="Spormann A.M."/>
            <person name="Op den Camp H."/>
            <person name="Overmann J."/>
            <person name="Amann R."/>
            <person name="Jetten M.S.M."/>
            <person name="Mascher T."/>
            <person name="Medema M.H."/>
            <person name="Devos D.P."/>
            <person name="Kaster A.-K."/>
            <person name="Ovreas L."/>
            <person name="Rohde M."/>
            <person name="Galperin M.Y."/>
            <person name="Jogler C."/>
        </authorList>
    </citation>
    <scope>NUCLEOTIDE SEQUENCE [LARGE SCALE GENOMIC DNA]</scope>
    <source>
        <strain evidence="3 4">Pan44</strain>
    </source>
</reference>
<evidence type="ECO:0000313" key="4">
    <source>
        <dbReference type="Proteomes" id="UP000315700"/>
    </source>
</evidence>
<evidence type="ECO:0000313" key="3">
    <source>
        <dbReference type="EMBL" id="QDT54973.1"/>
    </source>
</evidence>
<dbReference type="EC" id="5.3.1.-" evidence="3"/>
<dbReference type="InParanoid" id="A0A517SFS3"/>
<dbReference type="SUPFAM" id="SSF51658">
    <property type="entry name" value="Xylose isomerase-like"/>
    <property type="match status" value="1"/>
</dbReference>
<keyword evidence="1 3" id="KW-0413">Isomerase</keyword>
<dbReference type="PANTHER" id="PTHR43489:SF7">
    <property type="entry name" value="3-DEHYDRO-D-GULOSIDE 4-EPIMERASE-RELATED"/>
    <property type="match status" value="1"/>
</dbReference>
<proteinExistence type="predicted"/>
<dbReference type="GO" id="GO:0016853">
    <property type="term" value="F:isomerase activity"/>
    <property type="evidence" value="ECO:0007669"/>
    <property type="project" value="UniProtKB-KW"/>
</dbReference>
<evidence type="ECO:0000259" key="2">
    <source>
        <dbReference type="Pfam" id="PF01261"/>
    </source>
</evidence>
<dbReference type="Gene3D" id="3.20.20.150">
    <property type="entry name" value="Divalent-metal-dependent TIM barrel enzymes"/>
    <property type="match status" value="1"/>
</dbReference>
<dbReference type="KEGG" id="ccos:Pan44_30140"/>
<name>A0A517SFS3_9PLAN</name>
<evidence type="ECO:0000256" key="1">
    <source>
        <dbReference type="ARBA" id="ARBA00023235"/>
    </source>
</evidence>
<dbReference type="AlphaFoldDB" id="A0A517SFS3"/>
<keyword evidence="4" id="KW-1185">Reference proteome</keyword>
<protein>
    <submittedName>
        <fullName evidence="3">D-tagatose 3-epimerase</fullName>
        <ecNumber evidence="3">5.3.1.-</ecNumber>
    </submittedName>
</protein>
<dbReference type="EMBL" id="CP036271">
    <property type="protein sequence ID" value="QDT54973.1"/>
    <property type="molecule type" value="Genomic_DNA"/>
</dbReference>
<sequence>MSKKIRSAVTVSLVPEAKGGPFVFWDDLPSAIEEAAQLGFDGLEVFAPGPDAFPAPTLGELLKSRGLALAAVGTGAGWVKHRLLLTDPDAGQRRRAIDFVREMIEFGAAAGAIAGAPAPAIIGSMQGRWSGDTSKDGALGWLREALDELGGHAASHGSILLIEPLNRFETNLLNTLADGSALLRSLSTENVKLLADLFHMNIEEIDPASALVAAGDDIGHLHFVDSNRRPAGCGHIDYVPIAAALSKLNYRGFASAEALPWPNSKTAAERTIEVFRRVFGSSG</sequence>
<dbReference type="PANTHER" id="PTHR43489">
    <property type="entry name" value="ISOMERASE"/>
    <property type="match status" value="1"/>
</dbReference>
<dbReference type="RefSeq" id="WP_197453335.1">
    <property type="nucleotide sequence ID" value="NZ_CP036271.1"/>
</dbReference>
<dbReference type="FunCoup" id="A0A517SFS3">
    <property type="interactions" value="7"/>
</dbReference>
<gene>
    <name evidence="3" type="ORF">Pan44_30140</name>
</gene>
<dbReference type="Proteomes" id="UP000315700">
    <property type="component" value="Chromosome"/>
</dbReference>